<evidence type="ECO:0000313" key="3">
    <source>
        <dbReference type="Proteomes" id="UP000095762"/>
    </source>
</evidence>
<dbReference type="PANTHER" id="PTHR13696:SF99">
    <property type="entry name" value="COBYRINIC ACID AC-DIAMIDE SYNTHASE"/>
    <property type="match status" value="1"/>
</dbReference>
<evidence type="ECO:0000259" key="1">
    <source>
        <dbReference type="Pfam" id="PF13614"/>
    </source>
</evidence>
<dbReference type="EMBL" id="CZBP01000001">
    <property type="protein sequence ID" value="CUP61748.1"/>
    <property type="molecule type" value="Genomic_DNA"/>
</dbReference>
<dbReference type="SUPFAM" id="SSF52540">
    <property type="entry name" value="P-loop containing nucleoside triphosphate hydrolases"/>
    <property type="match status" value="1"/>
</dbReference>
<dbReference type="PANTHER" id="PTHR13696">
    <property type="entry name" value="P-LOOP CONTAINING NUCLEOSIDE TRIPHOSPHATE HYDROLASE"/>
    <property type="match status" value="1"/>
</dbReference>
<proteinExistence type="predicted"/>
<dbReference type="Gene3D" id="3.40.50.300">
    <property type="entry name" value="P-loop containing nucleotide triphosphate hydrolases"/>
    <property type="match status" value="1"/>
</dbReference>
<dbReference type="InterPro" id="IPR027417">
    <property type="entry name" value="P-loop_NTPase"/>
</dbReference>
<accession>A0A174PSU6</accession>
<name>A0A174PSU6_9FIRM</name>
<dbReference type="RefSeq" id="WP_055059226.1">
    <property type="nucleotide sequence ID" value="NZ_CZBP01000001.1"/>
</dbReference>
<evidence type="ECO:0000313" key="2">
    <source>
        <dbReference type="EMBL" id="CUP61748.1"/>
    </source>
</evidence>
<dbReference type="InterPro" id="IPR050678">
    <property type="entry name" value="DNA_Partitioning_ATPase"/>
</dbReference>
<protein>
    <submittedName>
        <fullName evidence="2">Sporulation initiation inhibitor protein soj</fullName>
    </submittedName>
</protein>
<dbReference type="Pfam" id="PF13614">
    <property type="entry name" value="AAA_31"/>
    <property type="match status" value="1"/>
</dbReference>
<dbReference type="InterPro" id="IPR025669">
    <property type="entry name" value="AAA_dom"/>
</dbReference>
<sequence>MAKVIAVYNRKGGVGKTTSLLNLGAEFALLGKKVLLVDGDSQMNLTQYFFSDELDIEIGIDPSECILSQGRTKPGVENLYTVLEDKIPIFNAIRTIERSTKRKFGNRFKTVSCKFDVLLGSREMDCYEINDIESVKKLLSQAEDEYDYIFIDFPPQNSLVTMMYLVASDYLIAPLHLGKESSLFAYNDIIDCCEEAINNFDNKNLVRLGAFYTQTQLYKGYQKEKYTESMTEEMRQAMRFFKTTIKYDYATTTAAEAYKEPVCISAGRSEIAKNYKDLAKEILQRIKEVEQHG</sequence>
<gene>
    <name evidence="2" type="primary">soj_1</name>
    <name evidence="2" type="ORF">ERS852569_00193</name>
</gene>
<dbReference type="AlphaFoldDB" id="A0A174PSU6"/>
<dbReference type="Proteomes" id="UP000095762">
    <property type="component" value="Unassembled WGS sequence"/>
</dbReference>
<organism evidence="2 3">
    <name type="scientific">Blautia obeum</name>
    <dbReference type="NCBI Taxonomy" id="40520"/>
    <lineage>
        <taxon>Bacteria</taxon>
        <taxon>Bacillati</taxon>
        <taxon>Bacillota</taxon>
        <taxon>Clostridia</taxon>
        <taxon>Lachnospirales</taxon>
        <taxon>Lachnospiraceae</taxon>
        <taxon>Blautia</taxon>
    </lineage>
</organism>
<dbReference type="CDD" id="cd02042">
    <property type="entry name" value="ParAB_family"/>
    <property type="match status" value="1"/>
</dbReference>
<feature type="domain" description="AAA" evidence="1">
    <location>
        <begin position="2"/>
        <end position="179"/>
    </location>
</feature>
<reference evidence="2 3" key="1">
    <citation type="submission" date="2015-09" db="EMBL/GenBank/DDBJ databases">
        <authorList>
            <consortium name="Pathogen Informatics"/>
        </authorList>
    </citation>
    <scope>NUCLEOTIDE SEQUENCE [LARGE SCALE GENOMIC DNA]</scope>
    <source>
        <strain evidence="2 3">2789STDY5834957</strain>
    </source>
</reference>